<dbReference type="EMBL" id="JAAGWY010000001">
    <property type="protein sequence ID" value="NEN05365.1"/>
    <property type="molecule type" value="Genomic_DNA"/>
</dbReference>
<dbReference type="AlphaFoldDB" id="A0A6L9XVT7"/>
<gene>
    <name evidence="2" type="ORF">G3T36_05720</name>
</gene>
<organism evidence="2 3">
    <name type="scientific">Leifsonia tongyongensis</name>
    <dbReference type="NCBI Taxonomy" id="1268043"/>
    <lineage>
        <taxon>Bacteria</taxon>
        <taxon>Bacillati</taxon>
        <taxon>Actinomycetota</taxon>
        <taxon>Actinomycetes</taxon>
        <taxon>Micrococcales</taxon>
        <taxon>Microbacteriaceae</taxon>
        <taxon>Leifsonia</taxon>
    </lineage>
</organism>
<proteinExistence type="predicted"/>
<evidence type="ECO:0000259" key="1">
    <source>
        <dbReference type="Pfam" id="PF12680"/>
    </source>
</evidence>
<reference evidence="2 3" key="1">
    <citation type="journal article" date="2014" name="J. Microbiol.">
        <title>Diaminobutyricibacter tongyongensis gen. nov., sp. nov. and Homoserinibacter gongjuensis gen. nov., sp. nov. belong to the family Microbacteriaceae.</title>
        <authorList>
            <person name="Kim S.J."/>
            <person name="Ahn J.H."/>
            <person name="Weon H.Y."/>
            <person name="Hamada M."/>
            <person name="Suzuki K."/>
            <person name="Kwon S.W."/>
        </authorList>
    </citation>
    <scope>NUCLEOTIDE SEQUENCE [LARGE SCALE GENOMIC DNA]</scope>
    <source>
        <strain evidence="2 3">NBRC 108724</strain>
    </source>
</reference>
<name>A0A6L9XVT7_9MICO</name>
<keyword evidence="3" id="KW-1185">Reference proteome</keyword>
<dbReference type="Pfam" id="PF12680">
    <property type="entry name" value="SnoaL_2"/>
    <property type="match status" value="1"/>
</dbReference>
<accession>A0A6L9XVT7</accession>
<sequence>MSTTTTQERLDPQGMVRTVEERVARETDPRKVQMLLTLLAHMRAESAKDIDALLATVSDSVQYHTWAPGGESQSPDGPAEVRAFYTKKAEEGFLDFQYDIERLLVDEDVIVTEGVMVSHVPARSLGAF</sequence>
<dbReference type="Gene3D" id="3.10.450.50">
    <property type="match status" value="1"/>
</dbReference>
<dbReference type="InterPro" id="IPR032710">
    <property type="entry name" value="NTF2-like_dom_sf"/>
</dbReference>
<feature type="domain" description="SnoaL-like" evidence="1">
    <location>
        <begin position="40"/>
        <end position="118"/>
    </location>
</feature>
<dbReference type="RefSeq" id="WP_163288591.1">
    <property type="nucleotide sequence ID" value="NZ_JAAGWY010000001.1"/>
</dbReference>
<dbReference type="Proteomes" id="UP000474967">
    <property type="component" value="Unassembled WGS sequence"/>
</dbReference>
<dbReference type="SUPFAM" id="SSF54427">
    <property type="entry name" value="NTF2-like"/>
    <property type="match status" value="1"/>
</dbReference>
<evidence type="ECO:0000313" key="2">
    <source>
        <dbReference type="EMBL" id="NEN05365.1"/>
    </source>
</evidence>
<protein>
    <submittedName>
        <fullName evidence="2">Nuclear transport factor 2 family protein</fullName>
    </submittedName>
</protein>
<comment type="caution">
    <text evidence="2">The sequence shown here is derived from an EMBL/GenBank/DDBJ whole genome shotgun (WGS) entry which is preliminary data.</text>
</comment>
<evidence type="ECO:0000313" key="3">
    <source>
        <dbReference type="Proteomes" id="UP000474967"/>
    </source>
</evidence>
<dbReference type="InterPro" id="IPR037401">
    <property type="entry name" value="SnoaL-like"/>
</dbReference>